<dbReference type="Gramene" id="RZC71602">
    <property type="protein sequence ID" value="RZC71602"/>
    <property type="gene ID" value="C5167_034842"/>
</dbReference>
<sequence>MACGHGVWFEMSLVIHTDIALANITVT</sequence>
<dbReference type="AlphaFoldDB" id="A0A4Y7KGT6"/>
<gene>
    <name evidence="1" type="ORF">C5167_034842</name>
</gene>
<organism evidence="1 2">
    <name type="scientific">Papaver somniferum</name>
    <name type="common">Opium poppy</name>
    <dbReference type="NCBI Taxonomy" id="3469"/>
    <lineage>
        <taxon>Eukaryota</taxon>
        <taxon>Viridiplantae</taxon>
        <taxon>Streptophyta</taxon>
        <taxon>Embryophyta</taxon>
        <taxon>Tracheophyta</taxon>
        <taxon>Spermatophyta</taxon>
        <taxon>Magnoliopsida</taxon>
        <taxon>Ranunculales</taxon>
        <taxon>Papaveraceae</taxon>
        <taxon>Papaveroideae</taxon>
        <taxon>Papaver</taxon>
    </lineage>
</organism>
<dbReference type="EMBL" id="CM010721">
    <property type="protein sequence ID" value="RZC71602.1"/>
    <property type="molecule type" value="Genomic_DNA"/>
</dbReference>
<reference evidence="1 2" key="1">
    <citation type="journal article" date="2018" name="Science">
        <title>The opium poppy genome and morphinan production.</title>
        <authorList>
            <person name="Guo L."/>
            <person name="Winzer T."/>
            <person name="Yang X."/>
            <person name="Li Y."/>
            <person name="Ning Z."/>
            <person name="He Z."/>
            <person name="Teodor R."/>
            <person name="Lu Y."/>
            <person name="Bowser T.A."/>
            <person name="Graham I.A."/>
            <person name="Ye K."/>
        </authorList>
    </citation>
    <scope>NUCLEOTIDE SEQUENCE [LARGE SCALE GENOMIC DNA]</scope>
    <source>
        <strain evidence="2">cv. HN1</strain>
        <tissue evidence="1">Leaves</tissue>
    </source>
</reference>
<evidence type="ECO:0000313" key="2">
    <source>
        <dbReference type="Proteomes" id="UP000316621"/>
    </source>
</evidence>
<proteinExistence type="predicted"/>
<protein>
    <submittedName>
        <fullName evidence="1">Uncharacterized protein</fullName>
    </submittedName>
</protein>
<evidence type="ECO:0000313" key="1">
    <source>
        <dbReference type="EMBL" id="RZC71602.1"/>
    </source>
</evidence>
<keyword evidence="2" id="KW-1185">Reference proteome</keyword>
<accession>A0A4Y7KGT6</accession>
<dbReference type="Proteomes" id="UP000316621">
    <property type="component" value="Chromosome 7"/>
</dbReference>
<name>A0A4Y7KGT6_PAPSO</name>